<keyword evidence="3" id="KW-1185">Reference proteome</keyword>
<dbReference type="EMBL" id="JBIAXI010000059">
    <property type="protein sequence ID" value="MFF4779621.1"/>
    <property type="molecule type" value="Genomic_DNA"/>
</dbReference>
<evidence type="ECO:0000256" key="1">
    <source>
        <dbReference type="SAM" id="MobiDB-lite"/>
    </source>
</evidence>
<proteinExistence type="predicted"/>
<comment type="caution">
    <text evidence="2">The sequence shown here is derived from an EMBL/GenBank/DDBJ whole genome shotgun (WGS) entry which is preliminary data.</text>
</comment>
<evidence type="ECO:0000313" key="3">
    <source>
        <dbReference type="Proteomes" id="UP001602119"/>
    </source>
</evidence>
<dbReference type="Proteomes" id="UP001602119">
    <property type="component" value="Unassembled WGS sequence"/>
</dbReference>
<gene>
    <name evidence="2" type="ORF">ACFY05_43090</name>
</gene>
<dbReference type="RefSeq" id="WP_157546544.1">
    <property type="nucleotide sequence ID" value="NZ_BBYK01000101.1"/>
</dbReference>
<feature type="region of interest" description="Disordered" evidence="1">
    <location>
        <begin position="20"/>
        <end position="53"/>
    </location>
</feature>
<sequence>MTAEAALSVTMEKAMTSWRIPRSATFAPGRRRPLGNQPSTRWSDPTAHASALR</sequence>
<evidence type="ECO:0000313" key="2">
    <source>
        <dbReference type="EMBL" id="MFF4779621.1"/>
    </source>
</evidence>
<reference evidence="2 3" key="1">
    <citation type="submission" date="2024-10" db="EMBL/GenBank/DDBJ databases">
        <title>The Natural Products Discovery Center: Release of the First 8490 Sequenced Strains for Exploring Actinobacteria Biosynthetic Diversity.</title>
        <authorList>
            <person name="Kalkreuter E."/>
            <person name="Kautsar S.A."/>
            <person name="Yang D."/>
            <person name="Bader C.D."/>
            <person name="Teijaro C.N."/>
            <person name="Fluegel L."/>
            <person name="Davis C.M."/>
            <person name="Simpson J.R."/>
            <person name="Lauterbach L."/>
            <person name="Steele A.D."/>
            <person name="Gui C."/>
            <person name="Meng S."/>
            <person name="Li G."/>
            <person name="Viehrig K."/>
            <person name="Ye F."/>
            <person name="Su P."/>
            <person name="Kiefer A.F."/>
            <person name="Nichols A."/>
            <person name="Cepeda A.J."/>
            <person name="Yan W."/>
            <person name="Fan B."/>
            <person name="Jiang Y."/>
            <person name="Adhikari A."/>
            <person name="Zheng C.-J."/>
            <person name="Schuster L."/>
            <person name="Cowan T.M."/>
            <person name="Smanski M.J."/>
            <person name="Chevrette M.G."/>
            <person name="De Carvalho L.P.S."/>
            <person name="Shen B."/>
        </authorList>
    </citation>
    <scope>NUCLEOTIDE SEQUENCE [LARGE SCALE GENOMIC DNA]</scope>
    <source>
        <strain evidence="2 3">NPDC001281</strain>
    </source>
</reference>
<protein>
    <submittedName>
        <fullName evidence="2">Uncharacterized protein</fullName>
    </submittedName>
</protein>
<accession>A0ABW6VJS9</accession>
<name>A0ABW6VJS9_MICFU</name>
<organism evidence="2 3">
    <name type="scientific">Microtetraspora fusca</name>
    <dbReference type="NCBI Taxonomy" id="1997"/>
    <lineage>
        <taxon>Bacteria</taxon>
        <taxon>Bacillati</taxon>
        <taxon>Actinomycetota</taxon>
        <taxon>Actinomycetes</taxon>
        <taxon>Streptosporangiales</taxon>
        <taxon>Streptosporangiaceae</taxon>
        <taxon>Microtetraspora</taxon>
    </lineage>
</organism>